<evidence type="ECO:0000313" key="2">
    <source>
        <dbReference type="EMBL" id="TSA79510.1"/>
    </source>
</evidence>
<reference evidence="2 3" key="1">
    <citation type="submission" date="2019-07" db="EMBL/GenBank/DDBJ databases">
        <title>Deinococcus detaillus sp. nov., isolated from humus soil in Antarctica.</title>
        <authorList>
            <person name="Zhang K."/>
        </authorList>
    </citation>
    <scope>NUCLEOTIDE SEQUENCE [LARGE SCALE GENOMIC DNA]</scope>
    <source>
        <strain evidence="2 3">H1</strain>
    </source>
</reference>
<dbReference type="Proteomes" id="UP000316092">
    <property type="component" value="Unassembled WGS sequence"/>
</dbReference>
<dbReference type="RefSeq" id="WP_143722149.1">
    <property type="nucleotide sequence ID" value="NZ_VKDB01000041.1"/>
</dbReference>
<feature type="chain" id="PRO_5022201557" description="Alpha/beta hydrolase" evidence="1">
    <location>
        <begin position="28"/>
        <end position="275"/>
    </location>
</feature>
<evidence type="ECO:0008006" key="4">
    <source>
        <dbReference type="Google" id="ProtNLM"/>
    </source>
</evidence>
<evidence type="ECO:0000256" key="1">
    <source>
        <dbReference type="SAM" id="SignalP"/>
    </source>
</evidence>
<name>A0A553UH12_9DEIO</name>
<dbReference type="OrthoDB" id="7814449at2"/>
<keyword evidence="3" id="KW-1185">Reference proteome</keyword>
<feature type="signal peptide" evidence="1">
    <location>
        <begin position="1"/>
        <end position="27"/>
    </location>
</feature>
<dbReference type="EMBL" id="VKDB01000041">
    <property type="protein sequence ID" value="TSA79510.1"/>
    <property type="molecule type" value="Genomic_DNA"/>
</dbReference>
<protein>
    <recommendedName>
        <fullName evidence="4">Alpha/beta hydrolase</fullName>
    </recommendedName>
</protein>
<accession>A0A553UH12</accession>
<proteinExistence type="predicted"/>
<dbReference type="AlphaFoldDB" id="A0A553UH12"/>
<evidence type="ECO:0000313" key="3">
    <source>
        <dbReference type="Proteomes" id="UP000316092"/>
    </source>
</evidence>
<gene>
    <name evidence="2" type="ORF">FNU79_17850</name>
</gene>
<dbReference type="SUPFAM" id="SSF53474">
    <property type="entry name" value="alpha/beta-Hydrolases"/>
    <property type="match status" value="1"/>
</dbReference>
<organism evidence="2 3">
    <name type="scientific">Deinococcus detaillensis</name>
    <dbReference type="NCBI Taxonomy" id="2592048"/>
    <lineage>
        <taxon>Bacteria</taxon>
        <taxon>Thermotogati</taxon>
        <taxon>Deinococcota</taxon>
        <taxon>Deinococci</taxon>
        <taxon>Deinococcales</taxon>
        <taxon>Deinococcaceae</taxon>
        <taxon>Deinococcus</taxon>
    </lineage>
</organism>
<keyword evidence="1" id="KW-0732">Signal</keyword>
<dbReference type="InterPro" id="IPR029058">
    <property type="entry name" value="AB_hydrolase_fold"/>
</dbReference>
<comment type="caution">
    <text evidence="2">The sequence shown here is derived from an EMBL/GenBank/DDBJ whole genome shotgun (WGS) entry which is preliminary data.</text>
</comment>
<sequence length="275" mass="28841">MSLLPSVTRLSFAALLTFAPLQPGALAAWVNDPDGHRNLTLPDAAGDAQLVVPKACRAKPCSLVIVSHGRGGLASAGIQHAPFDTLLDAIDTQGFVLLLSSDGGPSTWGNTAALSSIQRSYKAALPHFQHDGRVYTLGVSMSALPATLTAYRRTLGIPIKAVALVAGRVNLQDAVRSSVSRGKSITAAYGSAPLITSDPVNYFRHFVGRRTPLIVVVSPQDTVVSSAKNGGRLAHLARSAGASVEVVQVSGQHLTHGYVNAEIGRQIGAFFLQHR</sequence>
<dbReference type="Gene3D" id="3.40.50.1820">
    <property type="entry name" value="alpha/beta hydrolase"/>
    <property type="match status" value="1"/>
</dbReference>